<dbReference type="AlphaFoldDB" id="A0A401H8L1"/>
<evidence type="ECO:0000313" key="7">
    <source>
        <dbReference type="Proteomes" id="UP000291213"/>
    </source>
</evidence>
<sequence length="292" mass="31134">MARRVVYIAVPAVVLIVVAAGIAFLQPGWGEGGSAGLLVVVTFPGLKSDVELIACSGDRVVEIYNPGVDPHEAQLDPRAARMVAEADIVVTGGHTPADLKAAELASGTVVDVTRIPGIKIMEAPDGSANLHYPIYHPDNYRLFLSRLAEAMQEKRPECDYIGNLRVVLKKLEDLERLQGLLKGSEAVADHPAAQYPAHWLGAEVVLIIGGGEEWAPTVQELEKAERLLGSGSLAFITVDDSGVPVSKAGEWLLREAERLGASVILVKAPYTEGSIIDKLSYIAVQIEGGIYG</sequence>
<comment type="subcellular location">
    <subcellularLocation>
        <location evidence="1">Cell envelope</location>
    </subcellularLocation>
</comment>
<dbReference type="InterPro" id="IPR006127">
    <property type="entry name" value="ZnuA-like"/>
</dbReference>
<organism evidence="6 7">
    <name type="scientific">Aeropyrum pernix</name>
    <dbReference type="NCBI Taxonomy" id="56636"/>
    <lineage>
        <taxon>Archaea</taxon>
        <taxon>Thermoproteota</taxon>
        <taxon>Thermoprotei</taxon>
        <taxon>Desulfurococcales</taxon>
        <taxon>Desulfurococcaceae</taxon>
        <taxon>Aeropyrum</taxon>
    </lineage>
</organism>
<dbReference type="GO" id="GO:0030001">
    <property type="term" value="P:metal ion transport"/>
    <property type="evidence" value="ECO:0007669"/>
    <property type="project" value="InterPro"/>
</dbReference>
<keyword evidence="5" id="KW-1133">Transmembrane helix</keyword>
<gene>
    <name evidence="6" type="ORF">apy_04860</name>
</gene>
<dbReference type="Pfam" id="PF01297">
    <property type="entry name" value="ZnuA"/>
    <property type="match status" value="1"/>
</dbReference>
<evidence type="ECO:0000256" key="1">
    <source>
        <dbReference type="ARBA" id="ARBA00004196"/>
    </source>
</evidence>
<dbReference type="EMBL" id="BDMD01000019">
    <property type="protein sequence ID" value="GBF08761.1"/>
    <property type="molecule type" value="Genomic_DNA"/>
</dbReference>
<evidence type="ECO:0000256" key="5">
    <source>
        <dbReference type="SAM" id="Phobius"/>
    </source>
</evidence>
<dbReference type="InterPro" id="IPR050492">
    <property type="entry name" value="Bact_metal-bind_prot9"/>
</dbReference>
<dbReference type="GO" id="GO:0046872">
    <property type="term" value="F:metal ion binding"/>
    <property type="evidence" value="ECO:0007669"/>
    <property type="project" value="UniProtKB-KW"/>
</dbReference>
<accession>A0A401H8L1</accession>
<comment type="caution">
    <text evidence="6">The sequence shown here is derived from an EMBL/GenBank/DDBJ whole genome shotgun (WGS) entry which is preliminary data.</text>
</comment>
<keyword evidence="5" id="KW-0472">Membrane</keyword>
<keyword evidence="5" id="KW-0812">Transmembrane</keyword>
<reference evidence="6 7" key="1">
    <citation type="submission" date="2017-02" db="EMBL/GenBank/DDBJ databases">
        <title>isolation and characterization of a novel temperate virus Aeropyrum globular virus 1 infecting hyperthermophilic archaeon Aeropyrum.</title>
        <authorList>
            <person name="Yumiya M."/>
            <person name="Yoshida T."/>
            <person name="Sako Y."/>
        </authorList>
    </citation>
    <scope>NUCLEOTIDE SEQUENCE [LARGE SCALE GENOMIC DNA]</scope>
    <source>
        <strain evidence="6 7">YK1-12-2013</strain>
    </source>
</reference>
<feature type="transmembrane region" description="Helical" evidence="5">
    <location>
        <begin position="6"/>
        <end position="25"/>
    </location>
</feature>
<keyword evidence="4" id="KW-0732">Signal</keyword>
<proteinExistence type="predicted"/>
<evidence type="ECO:0000256" key="4">
    <source>
        <dbReference type="ARBA" id="ARBA00022729"/>
    </source>
</evidence>
<keyword evidence="2" id="KW-0813">Transport</keyword>
<dbReference type="SUPFAM" id="SSF53807">
    <property type="entry name" value="Helical backbone' metal receptor"/>
    <property type="match status" value="1"/>
</dbReference>
<keyword evidence="3" id="KW-0479">Metal-binding</keyword>
<evidence type="ECO:0000256" key="2">
    <source>
        <dbReference type="ARBA" id="ARBA00022448"/>
    </source>
</evidence>
<evidence type="ECO:0000256" key="3">
    <source>
        <dbReference type="ARBA" id="ARBA00022723"/>
    </source>
</evidence>
<dbReference type="PANTHER" id="PTHR42953:SF1">
    <property type="entry name" value="METAL-BINDING PROTEIN HI_0362-RELATED"/>
    <property type="match status" value="1"/>
</dbReference>
<dbReference type="PANTHER" id="PTHR42953">
    <property type="entry name" value="HIGH-AFFINITY ZINC UPTAKE SYSTEM PROTEIN ZNUA-RELATED"/>
    <property type="match status" value="1"/>
</dbReference>
<evidence type="ECO:0000313" key="6">
    <source>
        <dbReference type="EMBL" id="GBF08761.1"/>
    </source>
</evidence>
<protein>
    <submittedName>
        <fullName evidence="6">ABC transporter, substrate binding protein</fullName>
    </submittedName>
</protein>
<name>A0A401H8L1_AERPX</name>
<dbReference type="Gene3D" id="3.40.50.1980">
    <property type="entry name" value="Nitrogenase molybdenum iron protein domain"/>
    <property type="match status" value="1"/>
</dbReference>
<dbReference type="Proteomes" id="UP000291213">
    <property type="component" value="Unassembled WGS sequence"/>
</dbReference>